<evidence type="ECO:0000313" key="1">
    <source>
        <dbReference type="EMBL" id="MUG44931.1"/>
    </source>
</evidence>
<dbReference type="Pfam" id="PF20505">
    <property type="entry name" value="DUF6731"/>
    <property type="match status" value="1"/>
</dbReference>
<organism evidence="1 2">
    <name type="scientific">Paenibacillus woosongensis</name>
    <dbReference type="NCBI Taxonomy" id="307580"/>
    <lineage>
        <taxon>Bacteria</taxon>
        <taxon>Bacillati</taxon>
        <taxon>Bacillota</taxon>
        <taxon>Bacilli</taxon>
        <taxon>Bacillales</taxon>
        <taxon>Paenibacillaceae</taxon>
        <taxon>Paenibacillus</taxon>
    </lineage>
</organism>
<sequence>MSYRRVKFEYYQVWIKNKFGKESLFDLKQWMSHVSSMSLEKRAKDYRSERARLEEAYLDTDFNFHFLHFVRLRATNIPSKAKLDTNVEPFELEDDEFLGEEVSALYDQSNHVLMLQRNKFSLGPSGIEDYINLLWIDQDERVYLRPIAVPNSFTLARKPAIYRRLNLRLANVHKALDQGIIASLKSPLAKIVDSFGKYNGINAQITITVGQLKDLNLDEETVSATIDDIEQHQSLFTKAELAVKDHDDAPVEVIDLFDSKAHDYATFRLETRGSLNHYSLAEAMWQIYHPENNNRQSEITGYLS</sequence>
<dbReference type="RefSeq" id="WP_155610327.1">
    <property type="nucleotide sequence ID" value="NZ_WNZW01000002.1"/>
</dbReference>
<accession>A0A7X2YZQ3</accession>
<reference evidence="1 2" key="1">
    <citation type="submission" date="2019-11" db="EMBL/GenBank/DDBJ databases">
        <title>Draft genome sequences of five Paenibacillus species of dairy origin.</title>
        <authorList>
            <person name="Olajide A.M."/>
            <person name="Chen S."/>
            <person name="Lapointe G."/>
        </authorList>
    </citation>
    <scope>NUCLEOTIDE SEQUENCE [LARGE SCALE GENOMIC DNA]</scope>
    <source>
        <strain evidence="1 2">12CR55</strain>
    </source>
</reference>
<protein>
    <submittedName>
        <fullName evidence="1">Uncharacterized protein</fullName>
    </submittedName>
</protein>
<dbReference type="InterPro" id="IPR046618">
    <property type="entry name" value="DUF6731"/>
</dbReference>
<dbReference type="AlphaFoldDB" id="A0A7X2YZQ3"/>
<dbReference type="OrthoDB" id="2087884at2"/>
<name>A0A7X2YZQ3_9BACL</name>
<dbReference type="EMBL" id="WNZW01000002">
    <property type="protein sequence ID" value="MUG44931.1"/>
    <property type="molecule type" value="Genomic_DNA"/>
</dbReference>
<gene>
    <name evidence="1" type="ORF">GNP95_07955</name>
</gene>
<proteinExistence type="predicted"/>
<dbReference type="Proteomes" id="UP000447876">
    <property type="component" value="Unassembled WGS sequence"/>
</dbReference>
<comment type="caution">
    <text evidence="1">The sequence shown here is derived from an EMBL/GenBank/DDBJ whole genome shotgun (WGS) entry which is preliminary data.</text>
</comment>
<evidence type="ECO:0000313" key="2">
    <source>
        <dbReference type="Proteomes" id="UP000447876"/>
    </source>
</evidence>